<dbReference type="EMBL" id="AAKOCB010000001">
    <property type="protein sequence ID" value="ECT8537453.1"/>
    <property type="molecule type" value="Genomic_DNA"/>
</dbReference>
<reference evidence="17" key="4">
    <citation type="submission" date="2019-10" db="EMBL/GenBank/DDBJ databases">
        <authorList>
            <consortium name="NCBI Pathogen Detection Project"/>
        </authorList>
    </citation>
    <scope>NUCLEOTIDE SEQUENCE</scope>
    <source>
        <strain evidence="21">M141</strain>
        <strain evidence="17">Salmonella enterica</strain>
        <strain evidence="20">Sam_633c6f36-1e27-408e-91b2-0c60d1fc8ad3</strain>
    </source>
</reference>
<dbReference type="EMBL" id="AAHLDC010000002">
    <property type="protein sequence ID" value="EBX3990901.1"/>
    <property type="molecule type" value="Genomic_DNA"/>
</dbReference>
<dbReference type="EMBL" id="AAHLCJ010000133">
    <property type="protein sequence ID" value="EBX3904862.1"/>
    <property type="molecule type" value="Genomic_DNA"/>
</dbReference>
<evidence type="ECO:0000313" key="5">
    <source>
        <dbReference type="EMBL" id="EBW6813927.1"/>
    </source>
</evidence>
<dbReference type="EMBL" id="AAHUQT010000001">
    <property type="protein sequence ID" value="ECA5320522.1"/>
    <property type="molecule type" value="Genomic_DNA"/>
</dbReference>
<dbReference type="AlphaFoldDB" id="A0A3V4B4R2"/>
<evidence type="ECO:0000313" key="21">
    <source>
        <dbReference type="EMBL" id="HAF0509258.1"/>
    </source>
</evidence>
<evidence type="ECO:0000313" key="6">
    <source>
        <dbReference type="EMBL" id="EBX3904862.1"/>
    </source>
</evidence>
<evidence type="ECO:0000313" key="8">
    <source>
        <dbReference type="EMBL" id="EBY8335293.1"/>
    </source>
</evidence>
<evidence type="ECO:0000313" key="14">
    <source>
        <dbReference type="EMBL" id="EDA8746129.1"/>
    </source>
</evidence>
<evidence type="ECO:0000313" key="2">
    <source>
        <dbReference type="EMBL" id="EBV4970969.1"/>
    </source>
</evidence>
<organism evidence="15">
    <name type="scientific">Salmonella virchow</name>
    <dbReference type="NCBI Taxonomy" id="48409"/>
    <lineage>
        <taxon>Bacteria</taxon>
        <taxon>Pseudomonadati</taxon>
        <taxon>Pseudomonadota</taxon>
        <taxon>Gammaproteobacteria</taxon>
        <taxon>Enterobacterales</taxon>
        <taxon>Enterobacteriaceae</taxon>
        <taxon>Salmonella</taxon>
    </lineage>
</organism>
<sequence length="59" mass="6791">MSDVVIYFPRKNCLPCFHHVTPQIIRRRPGRYDTDNTLENLTVKAATGEKQWPVSTAFA</sequence>
<dbReference type="EMBL" id="AALLNG010000092">
    <property type="protein sequence ID" value="EDA8746129.1"/>
    <property type="molecule type" value="Genomic_DNA"/>
</dbReference>
<dbReference type="EMBL" id="AALJUI010000001">
    <property type="protein sequence ID" value="EDA3549038.1"/>
    <property type="molecule type" value="Genomic_DNA"/>
</dbReference>
<protein>
    <submittedName>
        <fullName evidence="15">Uncharacterized protein</fullName>
    </submittedName>
</protein>
<dbReference type="EMBL" id="AAMJGV010000002">
    <property type="protein sequence ID" value="EDH9281443.1"/>
    <property type="molecule type" value="Genomic_DNA"/>
</dbReference>
<dbReference type="EMBL" id="AAHIIY010000001">
    <property type="protein sequence ID" value="EBW4439360.1"/>
    <property type="molecule type" value="Genomic_DNA"/>
</dbReference>
<dbReference type="EMBL" id="AAHPEY010000001">
    <property type="protein sequence ID" value="EBY8335293.1"/>
    <property type="molecule type" value="Genomic_DNA"/>
</dbReference>
<reference evidence="17" key="1">
    <citation type="journal article" date="2018" name="Genome Biol.">
        <title>SKESA: strategic k-mer extension for scrupulous assemblies.</title>
        <authorList>
            <person name="Souvorov A."/>
            <person name="Agarwala R."/>
            <person name="Lipman D.J."/>
        </authorList>
    </citation>
    <scope>NUCLEOTIDE SEQUENCE</scope>
    <source>
        <strain evidence="21">M141</strain>
        <strain evidence="17">Salmonella enterica</strain>
        <strain evidence="20">Sam_633c6f36-1e27-408e-91b2-0c60d1fc8ad3</strain>
    </source>
</reference>
<evidence type="ECO:0000313" key="12">
    <source>
        <dbReference type="EMBL" id="ECT8537453.1"/>
    </source>
</evidence>
<evidence type="ECO:0000313" key="20">
    <source>
        <dbReference type="EMBL" id="HAE0511953.1"/>
    </source>
</evidence>
<dbReference type="EMBL" id="DAAHCP010000158">
    <property type="protein sequence ID" value="HAB5570471.1"/>
    <property type="molecule type" value="Genomic_DNA"/>
</dbReference>
<dbReference type="EMBL" id="AAIJRS010000004">
    <property type="protein sequence ID" value="ECF0116958.1"/>
    <property type="molecule type" value="Genomic_DNA"/>
</dbReference>
<evidence type="ECO:0000313" key="17">
    <source>
        <dbReference type="EMBL" id="HAB4796874.1"/>
    </source>
</evidence>
<dbReference type="EMBL" id="DAAGWC010000044">
    <property type="protein sequence ID" value="HAB4796874.1"/>
    <property type="molecule type" value="Genomic_DNA"/>
</dbReference>
<evidence type="ECO:0000313" key="9">
    <source>
        <dbReference type="EMBL" id="ECA5320522.1"/>
    </source>
</evidence>
<evidence type="ECO:0000313" key="3">
    <source>
        <dbReference type="EMBL" id="EBW2948942.1"/>
    </source>
</evidence>
<evidence type="ECO:0000313" key="13">
    <source>
        <dbReference type="EMBL" id="EDA3549038.1"/>
    </source>
</evidence>
<dbReference type="EMBL" id="AAGVVP010000003">
    <property type="protein sequence ID" value="EBS5475637.1"/>
    <property type="molecule type" value="Genomic_DNA"/>
</dbReference>
<accession>A0A3V4B4R2</accession>
<gene>
    <name evidence="14" type="ORF">A4L79_22390</name>
    <name evidence="13" type="ORF">A4N90_01095</name>
    <name evidence="12" type="ORF">B0F00_01155</name>
    <name evidence="16" type="ORF">CC415_02375</name>
    <name evidence="8" type="ORF">D6Q41_01140</name>
    <name evidence="2" type="ORF">DO613_05495</name>
    <name evidence="5" type="ORF">DP858_04165</name>
    <name evidence="3" type="ORF">DPC00_20855</name>
    <name evidence="4" type="ORF">DPK48_01130</name>
    <name evidence="6" type="ORF">DRW74_20455</name>
    <name evidence="7" type="ORF">DRX09_03380</name>
    <name evidence="1" type="ORF">DUU30_03555</name>
    <name evidence="9" type="ORF">ELS11_00540</name>
    <name evidence="10" type="ORF">EPH71_07960</name>
    <name evidence="11" type="ORF">EXB30_02890</name>
    <name evidence="15" type="ORF">F9X90_03290</name>
    <name evidence="20" type="ORF">G2254_01130</name>
    <name evidence="21" type="ORF">G9W76_000591</name>
    <name evidence="18" type="ORF">GB019_20550</name>
    <name evidence="19" type="ORF">GB176_21125</name>
    <name evidence="17" type="ORF">GB496_11890</name>
</gene>
<dbReference type="EMBL" id="AAHVHS010000005">
    <property type="protein sequence ID" value="ECA7342870.1"/>
    <property type="molecule type" value="Genomic_DNA"/>
</dbReference>
<evidence type="ECO:0000313" key="4">
    <source>
        <dbReference type="EMBL" id="EBW4439360.1"/>
    </source>
</evidence>
<dbReference type="EMBL" id="DAATXI010000002">
    <property type="protein sequence ID" value="HAF0509258.1"/>
    <property type="molecule type" value="Genomic_DNA"/>
</dbReference>
<evidence type="ECO:0000313" key="19">
    <source>
        <dbReference type="EMBL" id="HAB5570471.1"/>
    </source>
</evidence>
<evidence type="ECO:0000313" key="1">
    <source>
        <dbReference type="EMBL" id="EBS5475637.1"/>
    </source>
</evidence>
<reference evidence="15" key="3">
    <citation type="submission" date="2019-10" db="EMBL/GenBank/DDBJ databases">
        <authorList>
            <person name="Ashton P.M."/>
            <person name="Dallman T."/>
            <person name="Nair S."/>
            <person name="De Pinna E."/>
            <person name="Peters T."/>
            <person name="Grant K."/>
        </authorList>
    </citation>
    <scope>NUCLEOTIDE SEQUENCE</scope>
    <source>
        <strain evidence="7">130299</strain>
        <strain evidence="8">155685</strain>
        <strain evidence="13">173554</strain>
        <strain evidence="14">205713</strain>
        <strain evidence="1">218457</strain>
        <strain evidence="5">274290</strain>
        <strain evidence="16">368339</strain>
        <strain evidence="3">383838</strain>
        <strain evidence="11">399770</strain>
        <strain evidence="4">402819</strain>
        <strain evidence="2">452352</strain>
        <strain evidence="6">513494</strain>
        <strain evidence="9">582928</strain>
        <strain evidence="10">662868</strain>
        <strain evidence="15">808757</strain>
    </source>
</reference>
<dbReference type="EMBL" id="AALNFR010000002">
    <property type="protein sequence ID" value="EDB3580772.1"/>
    <property type="molecule type" value="Genomic_DNA"/>
</dbReference>
<dbReference type="EMBL" id="AAHFKP010000003">
    <property type="protein sequence ID" value="EBV4970969.1"/>
    <property type="molecule type" value="Genomic_DNA"/>
</dbReference>
<dbReference type="EMBL" id="AAHHYC010000178">
    <property type="protein sequence ID" value="EBW2948942.1"/>
    <property type="molecule type" value="Genomic_DNA"/>
</dbReference>
<name>A0A3V4B4R2_SALVI</name>
<evidence type="ECO:0000313" key="7">
    <source>
        <dbReference type="EMBL" id="EBX3990901.1"/>
    </source>
</evidence>
<evidence type="ECO:0000313" key="11">
    <source>
        <dbReference type="EMBL" id="ECF0116958.1"/>
    </source>
</evidence>
<dbReference type="EMBL" id="DAAGYM010000173">
    <property type="protein sequence ID" value="HAB5077126.1"/>
    <property type="molecule type" value="Genomic_DNA"/>
</dbReference>
<reference evidence="12" key="2">
    <citation type="submission" date="2018-07" db="EMBL/GenBank/DDBJ databases">
        <authorList>
            <consortium name="PulseNet: The National Subtyping Network for Foodborne Disease Surveillance"/>
            <person name="Tarr C.L."/>
            <person name="Trees E."/>
            <person name="Katz L.S."/>
            <person name="Carleton-Romer H.A."/>
            <person name="Stroika S."/>
            <person name="Kucerova Z."/>
            <person name="Roache K.F."/>
            <person name="Sabol A.L."/>
            <person name="Besser J."/>
            <person name="Gerner-Smidt P."/>
        </authorList>
    </citation>
    <scope>NUCLEOTIDE SEQUENCE</scope>
    <source>
        <strain evidence="12">PNUSAS007903</strain>
    </source>
</reference>
<proteinExistence type="predicted"/>
<evidence type="ECO:0000313" key="18">
    <source>
        <dbReference type="EMBL" id="HAB5077126.1"/>
    </source>
</evidence>
<evidence type="ECO:0000313" key="10">
    <source>
        <dbReference type="EMBL" id="ECA7342870.1"/>
    </source>
</evidence>
<dbReference type="EMBL" id="DAAQRC010000001">
    <property type="protein sequence ID" value="HAE0511953.1"/>
    <property type="molecule type" value="Genomic_DNA"/>
</dbReference>
<evidence type="ECO:0000313" key="16">
    <source>
        <dbReference type="EMBL" id="EDH9281443.1"/>
    </source>
</evidence>
<dbReference type="EMBL" id="AAHIYA010000003">
    <property type="protein sequence ID" value="EBW6813927.1"/>
    <property type="molecule type" value="Genomic_DNA"/>
</dbReference>
<comment type="caution">
    <text evidence="15">The sequence shown here is derived from an EMBL/GenBank/DDBJ whole genome shotgun (WGS) entry which is preliminary data.</text>
</comment>
<evidence type="ECO:0000313" key="15">
    <source>
        <dbReference type="EMBL" id="EDB3580772.1"/>
    </source>
</evidence>